<accession>A0AAW1Q7R2</accession>
<keyword evidence="2 6" id="KW-0378">Hydrolase</keyword>
<reference evidence="10 11" key="1">
    <citation type="journal article" date="2024" name="Nat. Commun.">
        <title>Phylogenomics reveals the evolutionary origins of lichenization in chlorophyte algae.</title>
        <authorList>
            <person name="Puginier C."/>
            <person name="Libourel C."/>
            <person name="Otte J."/>
            <person name="Skaloud P."/>
            <person name="Haon M."/>
            <person name="Grisel S."/>
            <person name="Petersen M."/>
            <person name="Berrin J.G."/>
            <person name="Delaux P.M."/>
            <person name="Dal Grande F."/>
            <person name="Keller J."/>
        </authorList>
    </citation>
    <scope>NUCLEOTIDE SEQUENCE [LARGE SCALE GENOMIC DNA]</scope>
    <source>
        <strain evidence="10 11">SAG 2043</strain>
    </source>
</reference>
<evidence type="ECO:0000259" key="8">
    <source>
        <dbReference type="PROSITE" id="PS50172"/>
    </source>
</evidence>
<evidence type="ECO:0000259" key="9">
    <source>
        <dbReference type="PROSITE" id="PS50969"/>
    </source>
</evidence>
<dbReference type="InterPro" id="IPR001357">
    <property type="entry name" value="BRCT_dom"/>
</dbReference>
<dbReference type="InterPro" id="IPR004274">
    <property type="entry name" value="FCP1_dom"/>
</dbReference>
<dbReference type="CDD" id="cd17729">
    <property type="entry name" value="BRCT_CTDP1"/>
    <property type="match status" value="1"/>
</dbReference>
<dbReference type="Pfam" id="PF00533">
    <property type="entry name" value="BRCT"/>
    <property type="match status" value="1"/>
</dbReference>
<comment type="caution">
    <text evidence="10">The sequence shown here is derived from an EMBL/GenBank/DDBJ whole genome shotgun (WGS) entry which is preliminary data.</text>
</comment>
<dbReference type="InterPro" id="IPR036420">
    <property type="entry name" value="BRCT_dom_sf"/>
</dbReference>
<dbReference type="CDD" id="cd07521">
    <property type="entry name" value="HAD_FCP1-like"/>
    <property type="match status" value="1"/>
</dbReference>
<evidence type="ECO:0000256" key="3">
    <source>
        <dbReference type="ARBA" id="ARBA00023242"/>
    </source>
</evidence>
<dbReference type="SUPFAM" id="SSF52113">
    <property type="entry name" value="BRCT domain"/>
    <property type="match status" value="1"/>
</dbReference>
<feature type="compositionally biased region" description="Polar residues" evidence="7">
    <location>
        <begin position="1"/>
        <end position="14"/>
    </location>
</feature>
<sequence length="510" mass="55959">MGEASSTDSDSQQAVPPREQNGAAQQATSLEHPEPREQNGAAQQATNLERPEPAAASQPNPAAKALAAGPSRRTLLRPGKRRRTEDGEGPSAAASCPPHPGFMHGICIRCGALSTEADDTAVAFKYIHEGLQLSGQEADRIRSQHLMRVLNSRKLLLVLDLDHTLLASTRLTDVDPDCQRKLHGLLELEAQGPESARRLHHLPHMNMWTCLRPFVREFLEAAHERFELQIYTHGDQDYAREMARILDPTRKYFAERIISAGDSTRKHVKNLDVVLGAEAAALILDDTEGVWPEHRHNLILMHRYIYFPACANRFGIQQPSLLQRDTDEDPTVGPLATVLGVMQRTHERFFAATDPASQDVRSHLGDVRREVLAGVELVFSRVIPLAEFQPERNPLWQLAVELGAACAEAVSERTTHVVAAADHTSKVRWAHKHGKPVVSPDWLYAASFMWRKPDEADYGVAAYAQAPAPLSREEDMAAAAAGAGGGQGDYPQQPVSCEADKAAAAAVPGW</sequence>
<dbReference type="GO" id="GO:0005634">
    <property type="term" value="C:nucleus"/>
    <property type="evidence" value="ECO:0007669"/>
    <property type="project" value="UniProtKB-SubCell"/>
</dbReference>
<evidence type="ECO:0000313" key="11">
    <source>
        <dbReference type="Proteomes" id="UP001489004"/>
    </source>
</evidence>
<dbReference type="InterPro" id="IPR023214">
    <property type="entry name" value="HAD_sf"/>
</dbReference>
<comment type="subcellular location">
    <subcellularLocation>
        <location evidence="1 6">Nucleus</location>
    </subcellularLocation>
</comment>
<protein>
    <recommendedName>
        <fullName evidence="6">RNA polymerase II C-terminal domain phosphatase-like</fullName>
        <ecNumber evidence="6">3.1.3.16</ecNumber>
    </recommendedName>
</protein>
<evidence type="ECO:0000313" key="10">
    <source>
        <dbReference type="EMBL" id="KAK9816991.1"/>
    </source>
</evidence>
<dbReference type="InterPro" id="IPR039189">
    <property type="entry name" value="Fcp1"/>
</dbReference>
<evidence type="ECO:0000256" key="6">
    <source>
        <dbReference type="RuleBase" id="RU366066"/>
    </source>
</evidence>
<organism evidence="10 11">
    <name type="scientific">[Myrmecia] bisecta</name>
    <dbReference type="NCBI Taxonomy" id="41462"/>
    <lineage>
        <taxon>Eukaryota</taxon>
        <taxon>Viridiplantae</taxon>
        <taxon>Chlorophyta</taxon>
        <taxon>core chlorophytes</taxon>
        <taxon>Trebouxiophyceae</taxon>
        <taxon>Trebouxiales</taxon>
        <taxon>Trebouxiaceae</taxon>
        <taxon>Myrmecia</taxon>
    </lineage>
</organism>
<feature type="domain" description="FCP1 homology" evidence="9">
    <location>
        <begin position="150"/>
        <end position="325"/>
    </location>
</feature>
<dbReference type="PROSITE" id="PS50172">
    <property type="entry name" value="BRCT"/>
    <property type="match status" value="1"/>
</dbReference>
<dbReference type="PROSITE" id="PS50969">
    <property type="entry name" value="FCP1"/>
    <property type="match status" value="1"/>
</dbReference>
<evidence type="ECO:0000256" key="2">
    <source>
        <dbReference type="ARBA" id="ARBA00022801"/>
    </source>
</evidence>
<proteinExistence type="predicted"/>
<dbReference type="InterPro" id="IPR011947">
    <property type="entry name" value="FCP1_euk"/>
</dbReference>
<feature type="domain" description="BRCT" evidence="8">
    <location>
        <begin position="367"/>
        <end position="460"/>
    </location>
</feature>
<keyword evidence="3 6" id="KW-0539">Nucleus</keyword>
<keyword evidence="11" id="KW-1185">Reference proteome</keyword>
<evidence type="ECO:0000256" key="4">
    <source>
        <dbReference type="ARBA" id="ARBA00047761"/>
    </source>
</evidence>
<dbReference type="Proteomes" id="UP001489004">
    <property type="component" value="Unassembled WGS sequence"/>
</dbReference>
<dbReference type="GO" id="GO:0008420">
    <property type="term" value="F:RNA polymerase II CTD heptapeptide repeat phosphatase activity"/>
    <property type="evidence" value="ECO:0007669"/>
    <property type="project" value="UniProtKB-UniRule"/>
</dbReference>
<dbReference type="SUPFAM" id="SSF56784">
    <property type="entry name" value="HAD-like"/>
    <property type="match status" value="1"/>
</dbReference>
<evidence type="ECO:0000256" key="5">
    <source>
        <dbReference type="ARBA" id="ARBA00048336"/>
    </source>
</evidence>
<dbReference type="InterPro" id="IPR036412">
    <property type="entry name" value="HAD-like_sf"/>
</dbReference>
<dbReference type="SMART" id="SM00577">
    <property type="entry name" value="CPDc"/>
    <property type="match status" value="1"/>
</dbReference>
<dbReference type="NCBIfam" id="TIGR02250">
    <property type="entry name" value="FCP1_euk"/>
    <property type="match status" value="1"/>
</dbReference>
<dbReference type="EMBL" id="JALJOR010000005">
    <property type="protein sequence ID" value="KAK9816991.1"/>
    <property type="molecule type" value="Genomic_DNA"/>
</dbReference>
<dbReference type="Gene3D" id="3.40.50.10190">
    <property type="entry name" value="BRCT domain"/>
    <property type="match status" value="1"/>
</dbReference>
<dbReference type="SMART" id="SM00292">
    <property type="entry name" value="BRCT"/>
    <property type="match status" value="1"/>
</dbReference>
<dbReference type="PANTHER" id="PTHR23081:SF36">
    <property type="entry name" value="RNA POLYMERASE II SUBUNIT A C-TERMINAL DOMAIN PHOSPHATASE"/>
    <property type="match status" value="1"/>
</dbReference>
<feature type="region of interest" description="Disordered" evidence="7">
    <location>
        <begin position="1"/>
        <end position="98"/>
    </location>
</feature>
<dbReference type="AlphaFoldDB" id="A0AAW1Q7R2"/>
<comment type="function">
    <text evidence="6">This promotes the activity of RNA polymerase II.</text>
</comment>
<evidence type="ECO:0000256" key="7">
    <source>
        <dbReference type="SAM" id="MobiDB-lite"/>
    </source>
</evidence>
<dbReference type="Pfam" id="PF03031">
    <property type="entry name" value="NIF"/>
    <property type="match status" value="1"/>
</dbReference>
<dbReference type="Gene3D" id="3.40.50.1000">
    <property type="entry name" value="HAD superfamily/HAD-like"/>
    <property type="match status" value="1"/>
</dbReference>
<feature type="compositionally biased region" description="Low complexity" evidence="7">
    <location>
        <begin position="53"/>
        <end position="73"/>
    </location>
</feature>
<evidence type="ECO:0000256" key="1">
    <source>
        <dbReference type="ARBA" id="ARBA00004123"/>
    </source>
</evidence>
<gene>
    <name evidence="10" type="ORF">WJX72_007937</name>
</gene>
<comment type="catalytic activity">
    <reaction evidence="4 6">
        <text>O-phospho-L-seryl-[protein] + H2O = L-seryl-[protein] + phosphate</text>
        <dbReference type="Rhea" id="RHEA:20629"/>
        <dbReference type="Rhea" id="RHEA-COMP:9863"/>
        <dbReference type="Rhea" id="RHEA-COMP:11604"/>
        <dbReference type="ChEBI" id="CHEBI:15377"/>
        <dbReference type="ChEBI" id="CHEBI:29999"/>
        <dbReference type="ChEBI" id="CHEBI:43474"/>
        <dbReference type="ChEBI" id="CHEBI:83421"/>
        <dbReference type="EC" id="3.1.3.16"/>
    </reaction>
</comment>
<name>A0AAW1Q7R2_9CHLO</name>
<dbReference type="EC" id="3.1.3.16" evidence="6"/>
<comment type="catalytic activity">
    <reaction evidence="5 6">
        <text>O-phospho-L-threonyl-[protein] + H2O = L-threonyl-[protein] + phosphate</text>
        <dbReference type="Rhea" id="RHEA:47004"/>
        <dbReference type="Rhea" id="RHEA-COMP:11060"/>
        <dbReference type="Rhea" id="RHEA-COMP:11605"/>
        <dbReference type="ChEBI" id="CHEBI:15377"/>
        <dbReference type="ChEBI" id="CHEBI:30013"/>
        <dbReference type="ChEBI" id="CHEBI:43474"/>
        <dbReference type="ChEBI" id="CHEBI:61977"/>
        <dbReference type="EC" id="3.1.3.16"/>
    </reaction>
</comment>
<dbReference type="PANTHER" id="PTHR23081">
    <property type="entry name" value="RNA POLYMERASE II CTD PHOSPHATASE"/>
    <property type="match status" value="1"/>
</dbReference>